<reference evidence="1 2" key="1">
    <citation type="journal article" date="2015" name="Nature">
        <title>rRNA introns, odd ribosomes, and small enigmatic genomes across a large radiation of phyla.</title>
        <authorList>
            <person name="Brown C.T."/>
            <person name="Hug L.A."/>
            <person name="Thomas B.C."/>
            <person name="Sharon I."/>
            <person name="Castelle C.J."/>
            <person name="Singh A."/>
            <person name="Wilkins M.J."/>
            <person name="Williams K.H."/>
            <person name="Banfield J.F."/>
        </authorList>
    </citation>
    <scope>NUCLEOTIDE SEQUENCE [LARGE SCALE GENOMIC DNA]</scope>
</reference>
<protein>
    <submittedName>
        <fullName evidence="1">Uncharacterized protein</fullName>
    </submittedName>
</protein>
<name>A0A0G1KLS9_9BACT</name>
<gene>
    <name evidence="1" type="ORF">UW41_C0015G0001</name>
</gene>
<dbReference type="Proteomes" id="UP000034172">
    <property type="component" value="Unassembled WGS sequence"/>
</dbReference>
<dbReference type="EMBL" id="LCIE01000015">
    <property type="protein sequence ID" value="KKT48914.1"/>
    <property type="molecule type" value="Genomic_DNA"/>
</dbReference>
<evidence type="ECO:0000313" key="2">
    <source>
        <dbReference type="Proteomes" id="UP000034172"/>
    </source>
</evidence>
<feature type="non-terminal residue" evidence="1">
    <location>
        <position position="1"/>
    </location>
</feature>
<organism evidence="1 2">
    <name type="scientific">Candidatus Collierbacteria bacterium GW2011_GWC2_44_18</name>
    <dbReference type="NCBI Taxonomy" id="1618392"/>
    <lineage>
        <taxon>Bacteria</taxon>
        <taxon>Candidatus Collieribacteriota</taxon>
    </lineage>
</organism>
<dbReference type="AlphaFoldDB" id="A0A0G1KLS9"/>
<evidence type="ECO:0000313" key="1">
    <source>
        <dbReference type="EMBL" id="KKT48914.1"/>
    </source>
</evidence>
<comment type="caution">
    <text evidence="1">The sequence shown here is derived from an EMBL/GenBank/DDBJ whole genome shotgun (WGS) entry which is preliminary data.</text>
</comment>
<accession>A0A0G1KLS9</accession>
<sequence>VVEQGLHKAEVTGPTPVPATLDSSNKIYEKKNIVWNYSKRKRFTYR</sequence>
<dbReference type="STRING" id="1618392.UW41_C0015G0001"/>
<proteinExistence type="predicted"/>